<proteinExistence type="predicted"/>
<sequence>MARIGEACDSLCLSDFKGFVSHSAKCFETFDSLVNLSLLTKLTCPYCDDEEYFKKIQNIQRHCQRKHSILLPSRSRGDQPPKNSTKYTKALHEKYPSIPVKLTCPCCCDLFVNKSALETHVDEQHNVFQQNLKTCTSDWNIHGVSVVEKFHNFRAHCLQNNSKYVNIDEFFNQILAISSILVLQQRSDYQSIPSEYFSSSLLKEMHRKVMNAETSTRIKDTLLAYRSDEIDGPKTRHDLISLAEKLTDPERNVVLAVESLIPVMTDVDLRTISENHLAASYVHPVMQSLFSIACNNKVSHCGVETDELRDPHELHEADELHDLYEVHVPHEVQTNEL</sequence>
<feature type="domain" description="C2H2-type" evidence="1">
    <location>
        <begin position="104"/>
        <end position="125"/>
    </location>
</feature>
<evidence type="ECO:0000259" key="1">
    <source>
        <dbReference type="PROSITE" id="PS00028"/>
    </source>
</evidence>
<dbReference type="SMART" id="SM00355">
    <property type="entry name" value="ZnF_C2H2"/>
    <property type="match status" value="2"/>
</dbReference>
<accession>A0A2G4SIA2</accession>
<dbReference type="RefSeq" id="XP_023462177.1">
    <property type="nucleotide sequence ID" value="XM_023615035.1"/>
</dbReference>
<keyword evidence="3" id="KW-1185">Reference proteome</keyword>
<name>A0A2G4SIA2_RHIZD</name>
<dbReference type="GeneID" id="35446024"/>
<dbReference type="PROSITE" id="PS00028">
    <property type="entry name" value="ZINC_FINGER_C2H2_1"/>
    <property type="match status" value="1"/>
</dbReference>
<dbReference type="EMBL" id="KZ303864">
    <property type="protein sequence ID" value="PHZ08469.1"/>
    <property type="molecule type" value="Genomic_DNA"/>
</dbReference>
<dbReference type="Proteomes" id="UP000242254">
    <property type="component" value="Unassembled WGS sequence"/>
</dbReference>
<evidence type="ECO:0000313" key="2">
    <source>
        <dbReference type="EMBL" id="PHZ08469.1"/>
    </source>
</evidence>
<gene>
    <name evidence="2" type="ORF">RHIMIDRAFT_316001</name>
</gene>
<dbReference type="AlphaFoldDB" id="A0A2G4SIA2"/>
<organism evidence="2 3">
    <name type="scientific">Rhizopus microsporus ATCC 52813</name>
    <dbReference type="NCBI Taxonomy" id="1340429"/>
    <lineage>
        <taxon>Eukaryota</taxon>
        <taxon>Fungi</taxon>
        <taxon>Fungi incertae sedis</taxon>
        <taxon>Mucoromycota</taxon>
        <taxon>Mucoromycotina</taxon>
        <taxon>Mucoromycetes</taxon>
        <taxon>Mucorales</taxon>
        <taxon>Mucorineae</taxon>
        <taxon>Rhizopodaceae</taxon>
        <taxon>Rhizopus</taxon>
    </lineage>
</organism>
<protein>
    <recommendedName>
        <fullName evidence="1">C2H2-type domain-containing protein</fullName>
    </recommendedName>
</protein>
<dbReference type="InterPro" id="IPR013087">
    <property type="entry name" value="Znf_C2H2_type"/>
</dbReference>
<evidence type="ECO:0000313" key="3">
    <source>
        <dbReference type="Proteomes" id="UP000242254"/>
    </source>
</evidence>
<reference evidence="2 3" key="1">
    <citation type="journal article" date="2016" name="Proc. Natl. Acad. Sci. U.S.A.">
        <title>Lipid metabolic changes in an early divergent fungus govern the establishment of a mutualistic symbiosis with endobacteria.</title>
        <authorList>
            <person name="Lastovetsky O.A."/>
            <person name="Gaspar M.L."/>
            <person name="Mondo S.J."/>
            <person name="LaButti K.M."/>
            <person name="Sandor L."/>
            <person name="Grigoriev I.V."/>
            <person name="Henry S.A."/>
            <person name="Pawlowska T.E."/>
        </authorList>
    </citation>
    <scope>NUCLEOTIDE SEQUENCE [LARGE SCALE GENOMIC DNA]</scope>
    <source>
        <strain evidence="2 3">ATCC 52813</strain>
    </source>
</reference>